<keyword evidence="2" id="KW-0347">Helicase</keyword>
<keyword evidence="2" id="KW-0547">Nucleotide-binding</keyword>
<evidence type="ECO:0000313" key="2">
    <source>
        <dbReference type="EMBL" id="TBW74640.1"/>
    </source>
</evidence>
<protein>
    <submittedName>
        <fullName evidence="2">ATP-dependent RNA helicase</fullName>
    </submittedName>
</protein>
<reference evidence="2 3" key="1">
    <citation type="journal article" date="2019" name="Sci. Transl. Med.">
        <title>Quorum sensing between bacterial species on the skin protects against epidermal injury in atopic dermatitis.</title>
        <authorList>
            <person name="Williams M.R."/>
        </authorList>
    </citation>
    <scope>NUCLEOTIDE SEQUENCE [LARGE SCALE GENOMIC DNA]</scope>
    <source>
        <strain evidence="2 3">H8</strain>
    </source>
</reference>
<evidence type="ECO:0000256" key="1">
    <source>
        <dbReference type="SAM" id="MobiDB-lite"/>
    </source>
</evidence>
<dbReference type="AlphaFoldDB" id="A0A7Z7YT40"/>
<sequence length="103" mass="11663">DSTELVASLLQELVEANDEVEVQLTFEKPLARKNRSSKGGSRRSNHKRGNGKVDKKNRRSKGAKGQSSKKKNQKKFDRRDKQQKSGNQSIKGLTFADHQKEIN</sequence>
<proteinExistence type="predicted"/>
<comment type="caution">
    <text evidence="2">The sequence shown here is derived from an EMBL/GenBank/DDBJ whole genome shotgun (WGS) entry which is preliminary data.</text>
</comment>
<name>A0A7Z7YT40_STACP</name>
<evidence type="ECO:0000313" key="3">
    <source>
        <dbReference type="Proteomes" id="UP000291949"/>
    </source>
</evidence>
<dbReference type="Proteomes" id="UP000291949">
    <property type="component" value="Unassembled WGS sequence"/>
</dbReference>
<keyword evidence="2" id="KW-0378">Hydrolase</keyword>
<dbReference type="EMBL" id="SCHC01000035">
    <property type="protein sequence ID" value="TBW74640.1"/>
    <property type="molecule type" value="Genomic_DNA"/>
</dbReference>
<keyword evidence="2" id="KW-0067">ATP-binding</keyword>
<dbReference type="GO" id="GO:0004386">
    <property type="term" value="F:helicase activity"/>
    <property type="evidence" value="ECO:0007669"/>
    <property type="project" value="UniProtKB-KW"/>
</dbReference>
<accession>A0A7Z7YT40</accession>
<feature type="compositionally biased region" description="Basic and acidic residues" evidence="1">
    <location>
        <begin position="74"/>
        <end position="83"/>
    </location>
</feature>
<feature type="non-terminal residue" evidence="2">
    <location>
        <position position="1"/>
    </location>
</feature>
<gene>
    <name evidence="2" type="ORF">EQ811_12435</name>
</gene>
<feature type="compositionally biased region" description="Basic residues" evidence="1">
    <location>
        <begin position="31"/>
        <end position="73"/>
    </location>
</feature>
<feature type="region of interest" description="Disordered" evidence="1">
    <location>
        <begin position="27"/>
        <end position="103"/>
    </location>
</feature>
<organism evidence="2 3">
    <name type="scientific">Staphylococcus capitis</name>
    <dbReference type="NCBI Taxonomy" id="29388"/>
    <lineage>
        <taxon>Bacteria</taxon>
        <taxon>Bacillati</taxon>
        <taxon>Bacillota</taxon>
        <taxon>Bacilli</taxon>
        <taxon>Bacillales</taxon>
        <taxon>Staphylococcaceae</taxon>
        <taxon>Staphylococcus</taxon>
    </lineage>
</organism>